<evidence type="ECO:0000256" key="4">
    <source>
        <dbReference type="ARBA" id="ARBA00019490"/>
    </source>
</evidence>
<evidence type="ECO:0000313" key="18">
    <source>
        <dbReference type="Proteomes" id="UP000678393"/>
    </source>
</evidence>
<dbReference type="GO" id="GO:0005634">
    <property type="term" value="C:nucleus"/>
    <property type="evidence" value="ECO:0007669"/>
    <property type="project" value="TreeGrafter"/>
</dbReference>
<evidence type="ECO:0000256" key="3">
    <source>
        <dbReference type="ARBA" id="ARBA00011388"/>
    </source>
</evidence>
<evidence type="ECO:0000256" key="11">
    <source>
        <dbReference type="ARBA" id="ARBA00023074"/>
    </source>
</evidence>
<reference evidence="17" key="1">
    <citation type="submission" date="2021-04" db="EMBL/GenBank/DDBJ databases">
        <authorList>
            <consortium name="Molecular Ecology Group"/>
        </authorList>
    </citation>
    <scope>NUCLEOTIDE SEQUENCE</scope>
</reference>
<evidence type="ECO:0000259" key="16">
    <source>
        <dbReference type="Pfam" id="PF01937"/>
    </source>
</evidence>
<dbReference type="GO" id="GO:0016787">
    <property type="term" value="F:hydrolase activity"/>
    <property type="evidence" value="ECO:0007669"/>
    <property type="project" value="UniProtKB-KW"/>
</dbReference>
<name>A0A8S3ZDN3_9EUPU</name>
<keyword evidence="6" id="KW-0479">Metal-binding</keyword>
<evidence type="ECO:0000256" key="9">
    <source>
        <dbReference type="ARBA" id="ARBA00022840"/>
    </source>
</evidence>
<dbReference type="Pfam" id="PF03630">
    <property type="entry name" value="Fumble"/>
    <property type="match status" value="1"/>
</dbReference>
<dbReference type="InterPro" id="IPR043129">
    <property type="entry name" value="ATPase_NBD"/>
</dbReference>
<keyword evidence="12" id="KW-0464">Manganese</keyword>
<comment type="catalytic activity">
    <reaction evidence="13">
        <text>(R)-4'-phospho-S-sulfopantetheine + H2O = (R)-S-sulfopantetheine + phosphate</text>
        <dbReference type="Rhea" id="RHEA:68340"/>
        <dbReference type="ChEBI" id="CHEBI:15377"/>
        <dbReference type="ChEBI" id="CHEBI:43474"/>
        <dbReference type="ChEBI" id="CHEBI:177302"/>
        <dbReference type="ChEBI" id="CHEBI:177303"/>
    </reaction>
    <physiologicalReaction direction="left-to-right" evidence="13">
        <dbReference type="Rhea" id="RHEA:68341"/>
    </physiologicalReaction>
</comment>
<evidence type="ECO:0000256" key="12">
    <source>
        <dbReference type="ARBA" id="ARBA00023211"/>
    </source>
</evidence>
<dbReference type="GO" id="GO:0015937">
    <property type="term" value="P:coenzyme A biosynthetic process"/>
    <property type="evidence" value="ECO:0007669"/>
    <property type="project" value="UniProtKB-KW"/>
</dbReference>
<dbReference type="GO" id="GO:0046872">
    <property type="term" value="F:metal ion binding"/>
    <property type="evidence" value="ECO:0007669"/>
    <property type="project" value="UniProtKB-KW"/>
</dbReference>
<evidence type="ECO:0000256" key="7">
    <source>
        <dbReference type="ARBA" id="ARBA00022741"/>
    </source>
</evidence>
<dbReference type="FunFam" id="3.30.420.40:FF:000067">
    <property type="entry name" value="Pantothenate kinase 4"/>
    <property type="match status" value="1"/>
</dbReference>
<dbReference type="InterPro" id="IPR036075">
    <property type="entry name" value="ARMT-1-like_metal-bd_sf"/>
</dbReference>
<dbReference type="EMBL" id="CAJHNH020002773">
    <property type="protein sequence ID" value="CAG5127707.1"/>
    <property type="molecule type" value="Genomic_DNA"/>
</dbReference>
<dbReference type="AlphaFoldDB" id="A0A8S3ZDN3"/>
<evidence type="ECO:0000256" key="8">
    <source>
        <dbReference type="ARBA" id="ARBA00022801"/>
    </source>
</evidence>
<dbReference type="Gene3D" id="1.20.1700.10">
    <property type="entry name" value="AF1104-like"/>
    <property type="match status" value="1"/>
</dbReference>
<feature type="domain" description="Damage-control phosphatase ARMT1-like metal-binding" evidence="16">
    <location>
        <begin position="445"/>
        <end position="753"/>
    </location>
</feature>
<keyword evidence="11" id="KW-0944">Nitration</keyword>
<evidence type="ECO:0000256" key="13">
    <source>
        <dbReference type="ARBA" id="ARBA00029347"/>
    </source>
</evidence>
<dbReference type="GO" id="GO:0005524">
    <property type="term" value="F:ATP binding"/>
    <property type="evidence" value="ECO:0007669"/>
    <property type="project" value="UniProtKB-KW"/>
</dbReference>
<keyword evidence="5" id="KW-0533">Nickel</keyword>
<comment type="function">
    <text evidence="15">Phosphatase which shows a preference for 4'-phosphopantetheine and its oxidatively damaged forms (sulfonate or S-sulfonate), providing strong indirect evidence that the phosphatase activity pre-empts damage in the coenzyme A (CoA) pathway. Hydrolyzing excess 4'-phosphopantetheine could constitute a directed overflow mechanism to prevent its oxidation to the S-sulfonate, sulfonate, or other forms. Hydrolyzing 4'-phosphopantetheine sulfonate or S-sulfonate would forestall their conversion to inactive forms of CoA and acyl carrier protein. May play a role in the physiological regulation of CoA intracellular levels.</text>
</comment>
<dbReference type="GO" id="GO:0004594">
    <property type="term" value="F:pantothenate kinase activity"/>
    <property type="evidence" value="ECO:0007669"/>
    <property type="project" value="TreeGrafter"/>
</dbReference>
<evidence type="ECO:0000313" key="17">
    <source>
        <dbReference type="EMBL" id="CAG5127707.1"/>
    </source>
</evidence>
<dbReference type="OrthoDB" id="498611at2759"/>
<comment type="cofactor">
    <cofactor evidence="2">
        <name>Ni(2+)</name>
        <dbReference type="ChEBI" id="CHEBI:49786"/>
    </cofactor>
</comment>
<keyword evidence="10" id="KW-0173">Coenzyme A biosynthesis</keyword>
<gene>
    <name evidence="17" type="ORF">CUNI_LOCUS13265</name>
</gene>
<evidence type="ECO:0000256" key="10">
    <source>
        <dbReference type="ARBA" id="ARBA00022993"/>
    </source>
</evidence>
<evidence type="ECO:0000256" key="5">
    <source>
        <dbReference type="ARBA" id="ARBA00022596"/>
    </source>
</evidence>
<dbReference type="CDD" id="cd24123">
    <property type="entry name" value="ASKHA_NBD_PanK-II_Pank4"/>
    <property type="match status" value="1"/>
</dbReference>
<dbReference type="FunFam" id="3.30.420.510:FF:000002">
    <property type="entry name" value="Pantothenate kinase 4"/>
    <property type="match status" value="1"/>
</dbReference>
<evidence type="ECO:0000256" key="2">
    <source>
        <dbReference type="ARBA" id="ARBA00001967"/>
    </source>
</evidence>
<dbReference type="PANTHER" id="PTHR12280:SF20">
    <property type="entry name" value="4'-PHOSPHOPANTETHEINE PHOSPHATASE"/>
    <property type="match status" value="1"/>
</dbReference>
<keyword evidence="8" id="KW-0378">Hydrolase</keyword>
<dbReference type="InterPro" id="IPR035073">
    <property type="entry name" value="At2g17340_3_helix_bundle"/>
</dbReference>
<dbReference type="Pfam" id="PF01937">
    <property type="entry name" value="ARMT1-like_dom"/>
    <property type="match status" value="1"/>
</dbReference>
<evidence type="ECO:0000256" key="1">
    <source>
        <dbReference type="ARBA" id="ARBA00001936"/>
    </source>
</evidence>
<protein>
    <recommendedName>
        <fullName evidence="4">4'-phosphopantetheine phosphatase</fullName>
    </recommendedName>
    <alternativeName>
        <fullName evidence="14">Inactive pantothenic acid kinase 4</fullName>
    </alternativeName>
</protein>
<dbReference type="InterPro" id="IPR002791">
    <property type="entry name" value="ARMT1-like_metal-bd"/>
</dbReference>
<comment type="subunit">
    <text evidence="3">Homodimer. Interacts with PKM.</text>
</comment>
<organism evidence="17 18">
    <name type="scientific">Candidula unifasciata</name>
    <dbReference type="NCBI Taxonomy" id="100452"/>
    <lineage>
        <taxon>Eukaryota</taxon>
        <taxon>Metazoa</taxon>
        <taxon>Spiralia</taxon>
        <taxon>Lophotrochozoa</taxon>
        <taxon>Mollusca</taxon>
        <taxon>Gastropoda</taxon>
        <taxon>Heterobranchia</taxon>
        <taxon>Euthyneura</taxon>
        <taxon>Panpulmonata</taxon>
        <taxon>Eupulmonata</taxon>
        <taxon>Stylommatophora</taxon>
        <taxon>Helicina</taxon>
        <taxon>Helicoidea</taxon>
        <taxon>Geomitridae</taxon>
        <taxon>Candidula</taxon>
    </lineage>
</organism>
<evidence type="ECO:0000256" key="14">
    <source>
        <dbReference type="ARBA" id="ARBA00032948"/>
    </source>
</evidence>
<dbReference type="InterPro" id="IPR004567">
    <property type="entry name" value="Type_II_PanK"/>
</dbReference>
<sequence length="783" mass="87410">MAHKSYARSIDLPTEQLFPNIRNAKRFAIDIGGSLAKVAYSSLVKKKSTMVFDEPDSFGSSSIYNVSETDQEEMRLHFVKFETKYIETCLDFIQANLIQSEEFMLDKAIKVTGGGAYKYTELITSKLGVLVDKEDEMDCLIKGCNFLLKNISDEAFCYMRHANPEYKFQGVDSDVFPYILVNIGSGVSLCKVESESKFERIGGTSTGGGTFWGLGSLLTSAKEFDELLDLAEQGDHKSVDMLVKDIYGGNYDAVGLGGDVIASSFGKAARSTRDTATGSFKKEDIARSLLLCISNDIGQIAYLQAKLHGIKKIYFGGFFIRGHPFTMHTMSFAINFWSKGEIQALFLRHEGYLCAIGAFLKGMEEEDSERYSWGENLAGSSGLASPKHTNGSFMRQMSTNFAMLEINRLDRALLPCPLLLDVTSYFPDTVDLTQDADARNYWLQCFAESAIKTHDIAIKSQPHETNAKERADMFLEKYLERLKSLEQNPCAFGSLTVRNLLDTSTHFLQECLFTDIFSQQKQMENEQALKQLEGRLKMLDSLPDKEKHMQLILGILAGNVFDWGAKAVTDILESQEFTLEDAQMKLQSRPWLYDDFDSWLDRVSQPKPFKCAVIFCDNSGVDIILGIFPFTRQLLSLGTHVILCANSHPSLNDVVYSELLLIVKKASEICPILTSALKNGELIVMESGQASPCLDLRLIDEHLVSAIKEKGADLIVIEGMGRAVHTNFDAAFSCDALKVAVIKNKWLATRFGGDMFSVIFKFERPRKISFDVSSSPPSSMSVR</sequence>
<accession>A0A8S3ZDN3</accession>
<evidence type="ECO:0000256" key="6">
    <source>
        <dbReference type="ARBA" id="ARBA00022723"/>
    </source>
</evidence>
<dbReference type="Gene3D" id="3.30.420.40">
    <property type="match status" value="1"/>
</dbReference>
<evidence type="ECO:0000256" key="15">
    <source>
        <dbReference type="ARBA" id="ARBA00046055"/>
    </source>
</evidence>
<proteinExistence type="predicted"/>
<dbReference type="Gene3D" id="3.40.50.10880">
    <property type="entry name" value="Uncharacterised protein PF01937, DUF89, domain 3"/>
    <property type="match status" value="1"/>
</dbReference>
<comment type="caution">
    <text evidence="17">The sequence shown here is derived from an EMBL/GenBank/DDBJ whole genome shotgun (WGS) entry which is preliminary data.</text>
</comment>
<dbReference type="FunFam" id="3.40.50.10880:FF:000001">
    <property type="entry name" value="Pantothenate kinase 4"/>
    <property type="match status" value="1"/>
</dbReference>
<dbReference type="PANTHER" id="PTHR12280">
    <property type="entry name" value="PANTOTHENATE KINASE"/>
    <property type="match status" value="1"/>
</dbReference>
<dbReference type="NCBIfam" id="TIGR00555">
    <property type="entry name" value="panK_eukar"/>
    <property type="match status" value="1"/>
</dbReference>
<keyword evidence="18" id="KW-1185">Reference proteome</keyword>
<dbReference type="SUPFAM" id="SSF111321">
    <property type="entry name" value="AF1104-like"/>
    <property type="match status" value="1"/>
</dbReference>
<dbReference type="Gene3D" id="3.30.420.510">
    <property type="match status" value="1"/>
</dbReference>
<keyword evidence="9" id="KW-0067">ATP-binding</keyword>
<comment type="cofactor">
    <cofactor evidence="1">
        <name>Mn(2+)</name>
        <dbReference type="ChEBI" id="CHEBI:29035"/>
    </cofactor>
</comment>
<keyword evidence="7" id="KW-0547">Nucleotide-binding</keyword>
<dbReference type="GO" id="GO:0005829">
    <property type="term" value="C:cytosol"/>
    <property type="evidence" value="ECO:0007669"/>
    <property type="project" value="TreeGrafter"/>
</dbReference>
<dbReference type="Proteomes" id="UP000678393">
    <property type="component" value="Unassembled WGS sequence"/>
</dbReference>
<dbReference type="SUPFAM" id="SSF53067">
    <property type="entry name" value="Actin-like ATPase domain"/>
    <property type="match status" value="2"/>
</dbReference>